<dbReference type="EMBL" id="CP027860">
    <property type="protein sequence ID" value="AVP95938.1"/>
    <property type="molecule type" value="Genomic_DNA"/>
</dbReference>
<dbReference type="InterPro" id="IPR028994">
    <property type="entry name" value="Integrin_alpha_N"/>
</dbReference>
<name>A0A2P1PM69_9GAMM</name>
<dbReference type="Gene3D" id="2.130.10.130">
    <property type="entry name" value="Integrin alpha, N-terminal"/>
    <property type="match status" value="1"/>
</dbReference>
<reference evidence="2 3" key="1">
    <citation type="submission" date="2018-03" db="EMBL/GenBank/DDBJ databases">
        <title>Ahniella affigens gen. nov., sp. nov., a gammaproteobacterium isolated from sandy soil near a stream.</title>
        <authorList>
            <person name="Ko Y."/>
            <person name="Kim J.-H."/>
        </authorList>
    </citation>
    <scope>NUCLEOTIDE SEQUENCE [LARGE SCALE GENOMIC DNA]</scope>
    <source>
        <strain evidence="2 3">D13</strain>
    </source>
</reference>
<evidence type="ECO:0000256" key="1">
    <source>
        <dbReference type="SAM" id="SignalP"/>
    </source>
</evidence>
<protein>
    <submittedName>
        <fullName evidence="2">Uncharacterized protein</fullName>
    </submittedName>
</protein>
<dbReference type="RefSeq" id="WP_106889867.1">
    <property type="nucleotide sequence ID" value="NZ_CP027860.1"/>
</dbReference>
<keyword evidence="3" id="KW-1185">Reference proteome</keyword>
<reference evidence="2 3" key="2">
    <citation type="submission" date="2018-03" db="EMBL/GenBank/DDBJ databases">
        <authorList>
            <person name="Keele B.F."/>
        </authorList>
    </citation>
    <scope>NUCLEOTIDE SEQUENCE [LARGE SCALE GENOMIC DNA]</scope>
    <source>
        <strain evidence="2 3">D13</strain>
    </source>
</reference>
<proteinExistence type="predicted"/>
<organism evidence="2 3">
    <name type="scientific">Ahniella affigens</name>
    <dbReference type="NCBI Taxonomy" id="2021234"/>
    <lineage>
        <taxon>Bacteria</taxon>
        <taxon>Pseudomonadati</taxon>
        <taxon>Pseudomonadota</taxon>
        <taxon>Gammaproteobacteria</taxon>
        <taxon>Lysobacterales</taxon>
        <taxon>Rhodanobacteraceae</taxon>
        <taxon>Ahniella</taxon>
    </lineage>
</organism>
<dbReference type="AlphaFoldDB" id="A0A2P1PM69"/>
<evidence type="ECO:0000313" key="3">
    <source>
        <dbReference type="Proteomes" id="UP000241074"/>
    </source>
</evidence>
<dbReference type="KEGG" id="xba:C7S18_01420"/>
<accession>A0A2P1PM69</accession>
<feature type="chain" id="PRO_5015123514" evidence="1">
    <location>
        <begin position="22"/>
        <end position="469"/>
    </location>
</feature>
<keyword evidence="1" id="KW-0732">Signal</keyword>
<feature type="signal peptide" evidence="1">
    <location>
        <begin position="1"/>
        <end position="21"/>
    </location>
</feature>
<gene>
    <name evidence="2" type="ORF">C7S18_01420</name>
</gene>
<dbReference type="Proteomes" id="UP000241074">
    <property type="component" value="Chromosome"/>
</dbReference>
<dbReference type="PANTHER" id="PTHR36220:SF1">
    <property type="entry name" value="GAMMA TUBULIN COMPLEX COMPONENT C-TERMINAL DOMAIN-CONTAINING PROTEIN"/>
    <property type="match status" value="1"/>
</dbReference>
<dbReference type="OrthoDB" id="9782766at2"/>
<evidence type="ECO:0000313" key="2">
    <source>
        <dbReference type="EMBL" id="AVP95938.1"/>
    </source>
</evidence>
<sequence length="469" mass="48156">MSPLKSACLMFGLLLASRAEADWLNLNVLRPSDLPAATSNTNFGQSVAADYGDDGRIRALYVGSPNETAVFNNVSYPGNGAVYVLIPNGNAWVVHTRLVLAGYLQANAHFGAAIAVHRGSIIIGAPDFDNEGHPNSGRVHFLQDYRWNSASPTPLLIGLSSRGTTLDNSRLGASVAVAGGGLNTVSGNAPNSDGSWFAAGAPGMVGAGCVLVDHFGANYNFDLGDRADIGSVCSGNAGDALGASVAVQAPGNNQVILLTGAPGTMQNGQAAAGAAHVYIRVNGVLTLIDTLLPPNPQLLDSFGTSVGLQPPLAYVGGTGRILQGVGRTGSVSVFEPAAILGYDFATEVFPTAPRAAGDLCGASLYPDLLDTERFAMGCPGADGSVANQGVLRVLQKLTFMGIPIWVNQRLAVEDSPHGADDLGRSVVLVNGRAYAGAPLADDSVGANNGAVYEFADSSTLPEVFADSFE</sequence>
<dbReference type="PANTHER" id="PTHR36220">
    <property type="entry name" value="UNNAMED PRODUCT"/>
    <property type="match status" value="1"/>
</dbReference>